<evidence type="ECO:0000256" key="6">
    <source>
        <dbReference type="ARBA" id="ARBA00022801"/>
    </source>
</evidence>
<feature type="domain" description="DDE Tnp4" evidence="10">
    <location>
        <begin position="283"/>
        <end position="446"/>
    </location>
</feature>
<dbReference type="PANTHER" id="PTHR22930:SF198">
    <property type="entry name" value="DDE TNP4 DOMAIN-CONTAINING PROTEIN"/>
    <property type="match status" value="1"/>
</dbReference>
<evidence type="ECO:0000256" key="1">
    <source>
        <dbReference type="ARBA" id="ARBA00001968"/>
    </source>
</evidence>
<protein>
    <submittedName>
        <fullName evidence="11">Protein ALP1-like</fullName>
    </submittedName>
</protein>
<organism evidence="11 12">
    <name type="scientific">Chionoecetes opilio</name>
    <name type="common">Atlantic snow crab</name>
    <name type="synonym">Cancer opilio</name>
    <dbReference type="NCBI Taxonomy" id="41210"/>
    <lineage>
        <taxon>Eukaryota</taxon>
        <taxon>Metazoa</taxon>
        <taxon>Ecdysozoa</taxon>
        <taxon>Arthropoda</taxon>
        <taxon>Crustacea</taxon>
        <taxon>Multicrustacea</taxon>
        <taxon>Malacostraca</taxon>
        <taxon>Eumalacostraca</taxon>
        <taxon>Eucarida</taxon>
        <taxon>Decapoda</taxon>
        <taxon>Pleocyemata</taxon>
        <taxon>Brachyura</taxon>
        <taxon>Eubrachyura</taxon>
        <taxon>Majoidea</taxon>
        <taxon>Majidae</taxon>
        <taxon>Chionoecetes</taxon>
    </lineage>
</organism>
<keyword evidence="8" id="KW-0175">Coiled coil</keyword>
<dbReference type="Pfam" id="PF13359">
    <property type="entry name" value="DDE_Tnp_4"/>
    <property type="match status" value="1"/>
</dbReference>
<keyword evidence="7" id="KW-0539">Nucleus</keyword>
<evidence type="ECO:0000256" key="2">
    <source>
        <dbReference type="ARBA" id="ARBA00004123"/>
    </source>
</evidence>
<keyword evidence="6" id="KW-0378">Hydrolase</keyword>
<evidence type="ECO:0000256" key="5">
    <source>
        <dbReference type="ARBA" id="ARBA00022723"/>
    </source>
</evidence>
<evidence type="ECO:0000259" key="10">
    <source>
        <dbReference type="Pfam" id="PF13359"/>
    </source>
</evidence>
<evidence type="ECO:0000256" key="8">
    <source>
        <dbReference type="SAM" id="Coils"/>
    </source>
</evidence>
<evidence type="ECO:0000256" key="3">
    <source>
        <dbReference type="ARBA" id="ARBA00006958"/>
    </source>
</evidence>
<dbReference type="AlphaFoldDB" id="A0A8J5CVV4"/>
<comment type="subcellular location">
    <subcellularLocation>
        <location evidence="2">Nucleus</location>
    </subcellularLocation>
</comment>
<dbReference type="InterPro" id="IPR045249">
    <property type="entry name" value="HARBI1-like"/>
</dbReference>
<feature type="coiled-coil region" evidence="8">
    <location>
        <begin position="103"/>
        <end position="130"/>
    </location>
</feature>
<dbReference type="PANTHER" id="PTHR22930">
    <property type="match status" value="1"/>
</dbReference>
<evidence type="ECO:0000256" key="7">
    <source>
        <dbReference type="ARBA" id="ARBA00023242"/>
    </source>
</evidence>
<reference evidence="11" key="1">
    <citation type="submission" date="2020-07" db="EMBL/GenBank/DDBJ databases">
        <title>The High-quality genome of the commercially important snow crab, Chionoecetes opilio.</title>
        <authorList>
            <person name="Jeong J.-H."/>
            <person name="Ryu S."/>
        </authorList>
    </citation>
    <scope>NUCLEOTIDE SEQUENCE</scope>
    <source>
        <strain evidence="11">MADBK_172401_WGS</strain>
        <tissue evidence="11">Digestive gland</tissue>
    </source>
</reference>
<keyword evidence="12" id="KW-1185">Reference proteome</keyword>
<dbReference type="Proteomes" id="UP000770661">
    <property type="component" value="Unassembled WGS sequence"/>
</dbReference>
<evidence type="ECO:0000313" key="11">
    <source>
        <dbReference type="EMBL" id="KAG0722671.1"/>
    </source>
</evidence>
<dbReference type="EMBL" id="JACEEZ010009209">
    <property type="protein sequence ID" value="KAG0722671.1"/>
    <property type="molecule type" value="Genomic_DNA"/>
</dbReference>
<dbReference type="GO" id="GO:0004518">
    <property type="term" value="F:nuclease activity"/>
    <property type="evidence" value="ECO:0007669"/>
    <property type="project" value="UniProtKB-KW"/>
</dbReference>
<dbReference type="GO" id="GO:0046872">
    <property type="term" value="F:metal ion binding"/>
    <property type="evidence" value="ECO:0007669"/>
    <property type="project" value="UniProtKB-KW"/>
</dbReference>
<dbReference type="GO" id="GO:0016787">
    <property type="term" value="F:hydrolase activity"/>
    <property type="evidence" value="ECO:0007669"/>
    <property type="project" value="UniProtKB-KW"/>
</dbReference>
<dbReference type="OrthoDB" id="1681765at2759"/>
<evidence type="ECO:0000256" key="9">
    <source>
        <dbReference type="SAM" id="MobiDB-lite"/>
    </source>
</evidence>
<dbReference type="InterPro" id="IPR027806">
    <property type="entry name" value="HARBI1_dom"/>
</dbReference>
<feature type="region of interest" description="Disordered" evidence="9">
    <location>
        <begin position="1"/>
        <end position="43"/>
    </location>
</feature>
<keyword evidence="5" id="KW-0479">Metal-binding</keyword>
<proteinExistence type="inferred from homology"/>
<dbReference type="GO" id="GO:0005634">
    <property type="term" value="C:nucleus"/>
    <property type="evidence" value="ECO:0007669"/>
    <property type="project" value="UniProtKB-SubCell"/>
</dbReference>
<name>A0A8J5CVV4_CHIOP</name>
<accession>A0A8J5CVV4</accession>
<keyword evidence="4" id="KW-0540">Nuclease</keyword>
<comment type="similarity">
    <text evidence="3">Belongs to the HARBI1 family.</text>
</comment>
<evidence type="ECO:0000313" key="12">
    <source>
        <dbReference type="Proteomes" id="UP000770661"/>
    </source>
</evidence>
<gene>
    <name evidence="11" type="ORF">GWK47_044097</name>
</gene>
<sequence>MKKADDKPQLGAQTQQLNNEEQHRAAANTAKQISMASVSSKPRSQEYVATVLGPSWSFENVTVECDGAPGNPQHQPEKAEHYRRSNMEVEQQALYARWLEVAIQLATIAVEEEEEEEDQAELQRRRIRRRRVQRRKAIWCRQWLARRPLYGQYEQLLQELNREDPNGYKNFLRMNADLFGEIVERISPRIKKKDTNYRQALEPGLKLAVTLRHLATGASYADLMYSFRVAKSTMCVFIPEVLEAIIQEYAEEVLPPGITSEQWRQIADDFETKWNFPHACGAIDGKHVRIKSPKDSGSLFHNYKGFFSMILLAVVDANYKFIWISVGANGSASDAQLFNNCELKNLLEQDNLGLPPPNPLPGDDENTPYFLIGDDAFPLRSWMMKPYSRRQLTEEERIFNYRLSRARRVVENAFGILAMKFQCMLGCLKQCPDTVDSITLACVTLHTLLRIRYPGVLGNVVDHEDESNQL</sequence>
<feature type="compositionally biased region" description="Polar residues" evidence="9">
    <location>
        <begin position="29"/>
        <end position="42"/>
    </location>
</feature>
<evidence type="ECO:0000256" key="4">
    <source>
        <dbReference type="ARBA" id="ARBA00022722"/>
    </source>
</evidence>
<comment type="cofactor">
    <cofactor evidence="1">
        <name>a divalent metal cation</name>
        <dbReference type="ChEBI" id="CHEBI:60240"/>
    </cofactor>
</comment>
<comment type="caution">
    <text evidence="11">The sequence shown here is derived from an EMBL/GenBank/DDBJ whole genome shotgun (WGS) entry which is preliminary data.</text>
</comment>